<feature type="transmembrane region" description="Helical" evidence="1">
    <location>
        <begin position="7"/>
        <end position="25"/>
    </location>
</feature>
<comment type="caution">
    <text evidence="3">The sequence shown here is derived from an EMBL/GenBank/DDBJ whole genome shotgun (WGS) entry which is preliminary data.</text>
</comment>
<name>A0ABS3CHZ6_9BACT</name>
<reference evidence="3 4" key="1">
    <citation type="submission" date="2021-03" db="EMBL/GenBank/DDBJ databases">
        <title>novel species isolated from a fishpond in China.</title>
        <authorList>
            <person name="Lu H."/>
            <person name="Cai Z."/>
        </authorList>
    </citation>
    <scope>NUCLEOTIDE SEQUENCE [LARGE SCALE GENOMIC DNA]</scope>
    <source>
        <strain evidence="3 4">YJ13C</strain>
    </source>
</reference>
<dbReference type="PANTHER" id="PTHR46825">
    <property type="entry name" value="D-ALANYL-D-ALANINE-CARBOXYPEPTIDASE/ENDOPEPTIDASE AMPH"/>
    <property type="match status" value="1"/>
</dbReference>
<evidence type="ECO:0000256" key="1">
    <source>
        <dbReference type="SAM" id="Phobius"/>
    </source>
</evidence>
<keyword evidence="1" id="KW-0472">Membrane</keyword>
<organism evidence="3 4">
    <name type="scientific">Algoriphagus pacificus</name>
    <dbReference type="NCBI Taxonomy" id="2811234"/>
    <lineage>
        <taxon>Bacteria</taxon>
        <taxon>Pseudomonadati</taxon>
        <taxon>Bacteroidota</taxon>
        <taxon>Cytophagia</taxon>
        <taxon>Cytophagales</taxon>
        <taxon>Cyclobacteriaceae</taxon>
        <taxon>Algoriphagus</taxon>
    </lineage>
</organism>
<sequence length="377" mass="42530">MNQKIKILLGVIGFWFILFLVLDWWNSYPRIKIIPVSSTNSKEEKLDSLLKASMTEFILPGLAVGIVEEGKITYQKAFGFQNLKTFDSLSAKSLIPVASISKLFTALTAAHYWSEQGMGNESKLLLAKPSSNSSSSLDELQISDLLSHQSGIPKPGLFAKLFGKNSFVPLSEFGKELWKKNIQKPDSLVIRYADENYDLIGYLLEQSSKLDFDSLVSEAVFQPAGMKNSHFATEWPEDDNSMTGYQETFVWRRIEPRRIGFERIPSPSSGLVSSLEELDLFLIHLIRGDMGIFQEEFNWLKRNSEGSPIGFQKITLNETSFLGHYGGQAGYSSLLIFSPEQKNGLVMISNARDTKDFRKEIAQRVLLVLSNPQKFEK</sequence>
<proteinExistence type="predicted"/>
<dbReference type="InterPro" id="IPR050491">
    <property type="entry name" value="AmpC-like"/>
</dbReference>
<dbReference type="SUPFAM" id="SSF56601">
    <property type="entry name" value="beta-lactamase/transpeptidase-like"/>
    <property type="match status" value="1"/>
</dbReference>
<dbReference type="Pfam" id="PF00144">
    <property type="entry name" value="Beta-lactamase"/>
    <property type="match status" value="1"/>
</dbReference>
<dbReference type="InterPro" id="IPR001466">
    <property type="entry name" value="Beta-lactam-related"/>
</dbReference>
<dbReference type="RefSeq" id="WP_206587055.1">
    <property type="nucleotide sequence ID" value="NZ_JAFKCU010000003.1"/>
</dbReference>
<evidence type="ECO:0000259" key="2">
    <source>
        <dbReference type="Pfam" id="PF00144"/>
    </source>
</evidence>
<dbReference type="PANTHER" id="PTHR46825:SF8">
    <property type="entry name" value="BETA-LACTAMASE-RELATED"/>
    <property type="match status" value="1"/>
</dbReference>
<evidence type="ECO:0000313" key="3">
    <source>
        <dbReference type="EMBL" id="MBN7816375.1"/>
    </source>
</evidence>
<keyword evidence="1" id="KW-1133">Transmembrane helix</keyword>
<dbReference type="InterPro" id="IPR012338">
    <property type="entry name" value="Beta-lactam/transpept-like"/>
</dbReference>
<dbReference type="GO" id="GO:0016787">
    <property type="term" value="F:hydrolase activity"/>
    <property type="evidence" value="ECO:0007669"/>
    <property type="project" value="UniProtKB-KW"/>
</dbReference>
<dbReference type="Gene3D" id="3.40.710.10">
    <property type="entry name" value="DD-peptidase/beta-lactamase superfamily"/>
    <property type="match status" value="1"/>
</dbReference>
<protein>
    <submittedName>
        <fullName evidence="3">Serine hydrolase</fullName>
    </submittedName>
</protein>
<feature type="domain" description="Beta-lactamase-related" evidence="2">
    <location>
        <begin position="47"/>
        <end position="368"/>
    </location>
</feature>
<accession>A0ABS3CHZ6</accession>
<evidence type="ECO:0000313" key="4">
    <source>
        <dbReference type="Proteomes" id="UP000664480"/>
    </source>
</evidence>
<keyword evidence="1" id="KW-0812">Transmembrane</keyword>
<keyword evidence="4" id="KW-1185">Reference proteome</keyword>
<dbReference type="EMBL" id="JAFKCU010000003">
    <property type="protein sequence ID" value="MBN7816375.1"/>
    <property type="molecule type" value="Genomic_DNA"/>
</dbReference>
<dbReference type="Proteomes" id="UP000664480">
    <property type="component" value="Unassembled WGS sequence"/>
</dbReference>
<keyword evidence="3" id="KW-0378">Hydrolase</keyword>
<gene>
    <name evidence="3" type="ORF">J0A69_13080</name>
</gene>